<feature type="compositionally biased region" description="Low complexity" evidence="1">
    <location>
        <begin position="67"/>
        <end position="78"/>
    </location>
</feature>
<evidence type="ECO:0000313" key="2">
    <source>
        <dbReference type="EMBL" id="MDR6271076.1"/>
    </source>
</evidence>
<dbReference type="EMBL" id="JAVDQF010000001">
    <property type="protein sequence ID" value="MDR6271076.1"/>
    <property type="molecule type" value="Genomic_DNA"/>
</dbReference>
<accession>A0ABU1JF41</accession>
<feature type="region of interest" description="Disordered" evidence="1">
    <location>
        <begin position="41"/>
        <end position="89"/>
    </location>
</feature>
<proteinExistence type="predicted"/>
<dbReference type="Proteomes" id="UP001185069">
    <property type="component" value="Unassembled WGS sequence"/>
</dbReference>
<name>A0ABU1JF41_9MICC</name>
<keyword evidence="3" id="KW-1185">Reference proteome</keyword>
<organism evidence="2 3">
    <name type="scientific">Arthrobacter russicus</name>
    <dbReference type="NCBI Taxonomy" id="172040"/>
    <lineage>
        <taxon>Bacteria</taxon>
        <taxon>Bacillati</taxon>
        <taxon>Actinomycetota</taxon>
        <taxon>Actinomycetes</taxon>
        <taxon>Micrococcales</taxon>
        <taxon>Micrococcaceae</taxon>
        <taxon>Arthrobacter</taxon>
    </lineage>
</organism>
<evidence type="ECO:0000256" key="1">
    <source>
        <dbReference type="SAM" id="MobiDB-lite"/>
    </source>
</evidence>
<gene>
    <name evidence="2" type="ORF">JOE69_003314</name>
</gene>
<reference evidence="2 3" key="1">
    <citation type="submission" date="2023-07" db="EMBL/GenBank/DDBJ databases">
        <title>Sequencing the genomes of 1000 actinobacteria strains.</title>
        <authorList>
            <person name="Klenk H.-P."/>
        </authorList>
    </citation>
    <scope>NUCLEOTIDE SEQUENCE [LARGE SCALE GENOMIC DNA]</scope>
    <source>
        <strain evidence="2 3">DSM 14555</strain>
    </source>
</reference>
<comment type="caution">
    <text evidence="2">The sequence shown here is derived from an EMBL/GenBank/DDBJ whole genome shotgun (WGS) entry which is preliminary data.</text>
</comment>
<protein>
    <submittedName>
        <fullName evidence="2">Uncharacterized protein</fullName>
    </submittedName>
</protein>
<sequence>MADDRFVQRSVTDEIMYELMRLSGQEYVDVYASTVKERQAARKGGSTEAALVDLPVANSPLREDEAVAQPEAVEPAADSEAADGDPPAV</sequence>
<evidence type="ECO:0000313" key="3">
    <source>
        <dbReference type="Proteomes" id="UP001185069"/>
    </source>
</evidence>